<accession>A0A2N0BQK9</accession>
<name>A0A2N0BQK9_9LEPT</name>
<organism evidence="1">
    <name type="scientific">Leptospira ellisii</name>
    <dbReference type="NCBI Taxonomy" id="2023197"/>
    <lineage>
        <taxon>Bacteria</taxon>
        <taxon>Pseudomonadati</taxon>
        <taxon>Spirochaetota</taxon>
        <taxon>Spirochaetia</taxon>
        <taxon>Leptospirales</taxon>
        <taxon>Leptospiraceae</taxon>
        <taxon>Leptospira</taxon>
    </lineage>
</organism>
<comment type="caution">
    <text evidence="1">The sequence shown here is derived from an EMBL/GenBank/DDBJ whole genome shotgun (WGS) entry which is preliminary data.</text>
</comment>
<protein>
    <submittedName>
        <fullName evidence="1">Uncharacterized protein</fullName>
    </submittedName>
</protein>
<reference evidence="1" key="1">
    <citation type="submission" date="2017-07" db="EMBL/GenBank/DDBJ databases">
        <title>Leptospira spp. isolated from tropical soils.</title>
        <authorList>
            <person name="Thibeaux R."/>
            <person name="Iraola G."/>
            <person name="Ferres I."/>
            <person name="Bierque E."/>
            <person name="Girault D."/>
            <person name="Soupe-Gilbert M.-E."/>
            <person name="Picardeau M."/>
            <person name="Goarant C."/>
        </authorList>
    </citation>
    <scope>NUCLEOTIDE SEQUENCE [LARGE SCALE GENOMIC DNA]</scope>
    <source>
        <strain evidence="1">ATI7-C-A5</strain>
    </source>
</reference>
<accession>A0A2N0BA41</accession>
<gene>
    <name evidence="1" type="ORF">CH379_08035</name>
</gene>
<evidence type="ECO:0000313" key="1">
    <source>
        <dbReference type="EMBL" id="PJZ93409.1"/>
    </source>
</evidence>
<proteinExistence type="predicted"/>
<dbReference type="EMBL" id="NPEF01000064">
    <property type="protein sequence ID" value="PJZ93409.1"/>
    <property type="molecule type" value="Genomic_DNA"/>
</dbReference>
<dbReference type="AlphaFoldDB" id="A0A2N0BQK9"/>
<sequence>MRELPHFCFFRRIAGLKGFSARRIRRAWSGSSENHPRRLDPRTGANAEPGVAWPGSFRSSFCFGRISRDAPAAGRNFLFEKGLSPR</sequence>